<dbReference type="OrthoDB" id="9796594at2"/>
<feature type="domain" description="Endonuclease/exonuclease/phosphatase" evidence="2">
    <location>
        <begin position="96"/>
        <end position="283"/>
    </location>
</feature>
<sequence>MKKNFSWRDFLDRRLNTLAVLSLAAAVVGQLGAWNWFAELFSHFMPHYAAVFLLAALLCKGRQRWLWAICTAVTVCWLAQPFDIERPSETRQRLVWYNVNLDNPQPQAETAALLAEDADILALAEIDLADEGWAQLRRRYPYGCGHRSDSPFAMALWSRQPLSACEVRFSNAYPYIRAEAGNTALYALHPPPPVSSEFARHRAAYLHDTALAVAAENKALVVGDLNSSPFSPLFRRFANEAGAAAQTRFHMPTWKPFFLNIDHVFAKNLSVRTQALPWMYSDHRALSVQWRE</sequence>
<evidence type="ECO:0000313" key="3">
    <source>
        <dbReference type="EMBL" id="STR00403.1"/>
    </source>
</evidence>
<keyword evidence="1" id="KW-0472">Membrane</keyword>
<dbReference type="EMBL" id="UGJJ01000001">
    <property type="protein sequence ID" value="STR00403.1"/>
    <property type="molecule type" value="Genomic_DNA"/>
</dbReference>
<keyword evidence="4" id="KW-1185">Reference proteome</keyword>
<keyword evidence="1" id="KW-0812">Transmembrane</keyword>
<protein>
    <submittedName>
        <fullName evidence="3">Uncharacterized protein conserved in bacteria</fullName>
    </submittedName>
</protein>
<dbReference type="Proteomes" id="UP000254293">
    <property type="component" value="Unassembled WGS sequence"/>
</dbReference>
<dbReference type="RefSeq" id="WP_115307681.1">
    <property type="nucleotide sequence ID" value="NZ_UGJJ01000001.1"/>
</dbReference>
<dbReference type="GO" id="GO:0003824">
    <property type="term" value="F:catalytic activity"/>
    <property type="evidence" value="ECO:0007669"/>
    <property type="project" value="InterPro"/>
</dbReference>
<evidence type="ECO:0000256" key="1">
    <source>
        <dbReference type="SAM" id="Phobius"/>
    </source>
</evidence>
<reference evidence="3 4" key="1">
    <citation type="submission" date="2018-06" db="EMBL/GenBank/DDBJ databases">
        <authorList>
            <consortium name="Pathogen Informatics"/>
            <person name="Doyle S."/>
        </authorList>
    </citation>
    <scope>NUCLEOTIDE SEQUENCE [LARGE SCALE GENOMIC DNA]</scope>
    <source>
        <strain evidence="3 4">NCTC13336</strain>
    </source>
</reference>
<dbReference type="SUPFAM" id="SSF56219">
    <property type="entry name" value="DNase I-like"/>
    <property type="match status" value="1"/>
</dbReference>
<dbReference type="InterPro" id="IPR005135">
    <property type="entry name" value="Endo/exonuclease/phosphatase"/>
</dbReference>
<evidence type="ECO:0000259" key="2">
    <source>
        <dbReference type="Pfam" id="PF03372"/>
    </source>
</evidence>
<name>A0A377QYT8_9NEIS</name>
<dbReference type="InterPro" id="IPR036691">
    <property type="entry name" value="Endo/exonu/phosph_ase_sf"/>
</dbReference>
<proteinExistence type="predicted"/>
<keyword evidence="1" id="KW-1133">Transmembrane helix</keyword>
<feature type="transmembrane region" description="Helical" evidence="1">
    <location>
        <begin position="15"/>
        <end position="34"/>
    </location>
</feature>
<organism evidence="3 4">
    <name type="scientific">Kingella potus</name>
    <dbReference type="NCBI Taxonomy" id="265175"/>
    <lineage>
        <taxon>Bacteria</taxon>
        <taxon>Pseudomonadati</taxon>
        <taxon>Pseudomonadota</taxon>
        <taxon>Betaproteobacteria</taxon>
        <taxon>Neisseriales</taxon>
        <taxon>Neisseriaceae</taxon>
        <taxon>Kingella</taxon>
    </lineage>
</organism>
<gene>
    <name evidence="3" type="ORF">NCTC13336_00610</name>
</gene>
<dbReference type="Pfam" id="PF03372">
    <property type="entry name" value="Exo_endo_phos"/>
    <property type="match status" value="1"/>
</dbReference>
<dbReference type="Gene3D" id="3.60.10.10">
    <property type="entry name" value="Endonuclease/exonuclease/phosphatase"/>
    <property type="match status" value="1"/>
</dbReference>
<accession>A0A377QYT8</accession>
<evidence type="ECO:0000313" key="4">
    <source>
        <dbReference type="Proteomes" id="UP000254293"/>
    </source>
</evidence>
<dbReference type="AlphaFoldDB" id="A0A377QYT8"/>